<keyword evidence="1" id="KW-0479">Metal-binding</keyword>
<accession>A0A183BK44</accession>
<dbReference type="InterPro" id="IPR002227">
    <property type="entry name" value="Tyrosinase_Cu-bd"/>
</dbReference>
<evidence type="ECO:0000256" key="1">
    <source>
        <dbReference type="ARBA" id="ARBA00022723"/>
    </source>
</evidence>
<dbReference type="Pfam" id="PF00264">
    <property type="entry name" value="Tyrosinase"/>
    <property type="match status" value="1"/>
</dbReference>
<dbReference type="SUPFAM" id="SSF48056">
    <property type="entry name" value="Di-copper centre-containing domain"/>
    <property type="match status" value="1"/>
</dbReference>
<proteinExistence type="predicted"/>
<evidence type="ECO:0000313" key="4">
    <source>
        <dbReference type="Proteomes" id="UP000050741"/>
    </source>
</evidence>
<dbReference type="AlphaFoldDB" id="A0A183BK44"/>
<dbReference type="InterPro" id="IPR050316">
    <property type="entry name" value="Tyrosinase/Hemocyanin"/>
</dbReference>
<reference evidence="4" key="1">
    <citation type="submission" date="2013-12" db="EMBL/GenBank/DDBJ databases">
        <authorList>
            <person name="Aslett M."/>
        </authorList>
    </citation>
    <scope>NUCLEOTIDE SEQUENCE [LARGE SCALE GENOMIC DNA]</scope>
    <source>
        <strain evidence="4">Lindley</strain>
    </source>
</reference>
<evidence type="ECO:0000259" key="3">
    <source>
        <dbReference type="PROSITE" id="PS00497"/>
    </source>
</evidence>
<feature type="domain" description="Tyrosinase copper-binding" evidence="3">
    <location>
        <begin position="138"/>
        <end position="155"/>
    </location>
</feature>
<name>A0A183BK44_GLOPA</name>
<dbReference type="InterPro" id="IPR008922">
    <property type="entry name" value="Di-copper_centre_dom_sf"/>
</dbReference>
<dbReference type="Proteomes" id="UP000050741">
    <property type="component" value="Unassembled WGS sequence"/>
</dbReference>
<dbReference type="PANTHER" id="PTHR11474:SF122">
    <property type="entry name" value="TYROSINASE COPPER-BINDING DOMAIN-CONTAINING PROTEIN"/>
    <property type="match status" value="1"/>
</dbReference>
<dbReference type="PROSITE" id="PS00497">
    <property type="entry name" value="TYROSINASE_1"/>
    <property type="match status" value="1"/>
</dbReference>
<feature type="compositionally biased region" description="Basic and acidic residues" evidence="2">
    <location>
        <begin position="55"/>
        <end position="80"/>
    </location>
</feature>
<sequence length="369" mass="42470">MRARWIRDQIRGDPGFSVTEMQRDYLNSLEASRKVPFLSDEWGESANAKRAGKKGPTEERNDLRMRKKRQWESGKVEKTRKSPQGRKFVRKEYRLMSDGERAHLHEALNTLKTKRIDNITIWDLHILLHYPNSAPAAHWGPAFLPWHREFLRQFEAALQSEVPELVGIPYWDSTLDHGLPDSADSVLWSQELMGNANGFVKSDWDTNVLMPLSPVPIKRLYRWGKESGQIIVVTGRGMDCQSEQLQRVDILSRQNVRIHRTFGHGFNAQMKPFKLKNKDGLSNDYTDFWVDYEPVRHCTSDRPTCDSRFLFCDRTAWRCRSRVVLGGNCTGFAGTEICYGSVCIQASPKGTVEDVQPIERLKAFSQLNG</sequence>
<reference evidence="5" key="3">
    <citation type="submission" date="2016-06" db="UniProtKB">
        <authorList>
            <consortium name="WormBaseParasite"/>
        </authorList>
    </citation>
    <scope>IDENTIFICATION</scope>
</reference>
<dbReference type="WBParaSite" id="GPLIN_000097400">
    <property type="protein sequence ID" value="GPLIN_000097400"/>
    <property type="gene ID" value="GPLIN_000097400"/>
</dbReference>
<dbReference type="PANTHER" id="PTHR11474">
    <property type="entry name" value="TYROSINASE FAMILY MEMBER"/>
    <property type="match status" value="1"/>
</dbReference>
<evidence type="ECO:0000256" key="2">
    <source>
        <dbReference type="SAM" id="MobiDB-lite"/>
    </source>
</evidence>
<dbReference type="Gene3D" id="1.10.1280.10">
    <property type="entry name" value="Di-copper center containing domain from catechol oxidase"/>
    <property type="match status" value="1"/>
</dbReference>
<dbReference type="GO" id="GO:0046872">
    <property type="term" value="F:metal ion binding"/>
    <property type="evidence" value="ECO:0007669"/>
    <property type="project" value="UniProtKB-KW"/>
</dbReference>
<feature type="region of interest" description="Disordered" evidence="2">
    <location>
        <begin position="44"/>
        <end position="84"/>
    </location>
</feature>
<evidence type="ECO:0000313" key="5">
    <source>
        <dbReference type="WBParaSite" id="GPLIN_000097400"/>
    </source>
</evidence>
<reference evidence="4" key="2">
    <citation type="submission" date="2014-05" db="EMBL/GenBank/DDBJ databases">
        <title>The genome and life-stage specific transcriptomes of Globodera pallida elucidate key aspects of plant parasitism by a cyst nematode.</title>
        <authorList>
            <person name="Cotton J.A."/>
            <person name="Lilley C.J."/>
            <person name="Jones L.M."/>
            <person name="Kikuchi T."/>
            <person name="Reid A.J."/>
            <person name="Thorpe P."/>
            <person name="Tsai I.J."/>
            <person name="Beasley H."/>
            <person name="Blok V."/>
            <person name="Cock P.J.A."/>
            <person name="Van den Akker S.E."/>
            <person name="Holroyd N."/>
            <person name="Hunt M."/>
            <person name="Mantelin S."/>
            <person name="Naghra H."/>
            <person name="Pain A."/>
            <person name="Palomares-Rius J.E."/>
            <person name="Zarowiecki M."/>
            <person name="Berriman M."/>
            <person name="Jones J.T."/>
            <person name="Urwin P.E."/>
        </authorList>
    </citation>
    <scope>NUCLEOTIDE SEQUENCE [LARGE SCALE GENOMIC DNA]</scope>
    <source>
        <strain evidence="4">Lindley</strain>
    </source>
</reference>
<keyword evidence="4" id="KW-1185">Reference proteome</keyword>
<protein>
    <submittedName>
        <fullName evidence="5">Tyrosinase_Cu-bd domain-containing protein</fullName>
    </submittedName>
</protein>
<organism evidence="4 5">
    <name type="scientific">Globodera pallida</name>
    <name type="common">Potato cyst nematode worm</name>
    <name type="synonym">Heterodera pallida</name>
    <dbReference type="NCBI Taxonomy" id="36090"/>
    <lineage>
        <taxon>Eukaryota</taxon>
        <taxon>Metazoa</taxon>
        <taxon>Ecdysozoa</taxon>
        <taxon>Nematoda</taxon>
        <taxon>Chromadorea</taxon>
        <taxon>Rhabditida</taxon>
        <taxon>Tylenchina</taxon>
        <taxon>Tylenchomorpha</taxon>
        <taxon>Tylenchoidea</taxon>
        <taxon>Heteroderidae</taxon>
        <taxon>Heteroderinae</taxon>
        <taxon>Globodera</taxon>
    </lineage>
</organism>
<dbReference type="GO" id="GO:0016491">
    <property type="term" value="F:oxidoreductase activity"/>
    <property type="evidence" value="ECO:0007669"/>
    <property type="project" value="InterPro"/>
</dbReference>